<dbReference type="EMBL" id="JABBVZ010000027">
    <property type="protein sequence ID" value="NMP22646.1"/>
    <property type="molecule type" value="Genomic_DNA"/>
</dbReference>
<dbReference type="AlphaFoldDB" id="A0A7Y0L4Q2"/>
<comment type="caution">
    <text evidence="1">The sequence shown here is derived from an EMBL/GenBank/DDBJ whole genome shotgun (WGS) entry which is preliminary data.</text>
</comment>
<name>A0A7Y0L4Q2_9FIRM</name>
<reference evidence="1 2" key="1">
    <citation type="submission" date="2020-04" db="EMBL/GenBank/DDBJ databases">
        <authorList>
            <person name="Zhang R."/>
            <person name="Schippers A."/>
        </authorList>
    </citation>
    <scope>NUCLEOTIDE SEQUENCE [LARGE SCALE GENOMIC DNA]</scope>
    <source>
        <strain evidence="1 2">DSM 109850</strain>
    </source>
</reference>
<evidence type="ECO:0000313" key="2">
    <source>
        <dbReference type="Proteomes" id="UP000533476"/>
    </source>
</evidence>
<gene>
    <name evidence="1" type="ORF">HIJ39_09810</name>
</gene>
<organism evidence="1 2">
    <name type="scientific">Sulfobacillus harzensis</name>
    <dbReference type="NCBI Taxonomy" id="2729629"/>
    <lineage>
        <taxon>Bacteria</taxon>
        <taxon>Bacillati</taxon>
        <taxon>Bacillota</taxon>
        <taxon>Clostridia</taxon>
        <taxon>Eubacteriales</taxon>
        <taxon>Clostridiales Family XVII. Incertae Sedis</taxon>
        <taxon>Sulfobacillus</taxon>
    </lineage>
</organism>
<keyword evidence="2" id="KW-1185">Reference proteome</keyword>
<accession>A0A7Y0L4Q2</accession>
<sequence length="530" mass="60664">MSRKWTLEAVLAVLREAGRERGYWTKRAWETAKRRPSTETIINTCGSWVEAWAMAGYERPSRVRRWTRDTIVAEFRAVGSRYGRWLTTEEWKTGHHRPDVAIVLQHFSHWREAWEAAGFSPPPNRRRFAPRGTWNPSAVLDALRAHARSDGTIMGVNDWSRQAYQPMLRTIAHYWGSYTKAVQAAGLRIETDAQRQSRIAHAEWQRAFDNLTQRLGHPPTQQEWDAWEDRPASAATVWKVLHPTRRRTPLQHRLMTIDLRYVAEPRRSWMAAYRDGATLAAIGARAGVTQEWVRQSLQRGVTESQNTADLYDAVQTLDTRQLVDPTTRTIVEAMQDGEPLTAIINATGLSAREVLQLVRQVLQPPVIAASLRRLAEDAERHPILWTDADYRWVDELLRAGSPGVYAAQQGIDPTIVRRRLKRLHAVAQRRPVWVAWARALLDGRAPFPEELRPVLESLATGESLRHVVKTLGRDYAMTHAALRDLRDRTAVAVGSVDDRPGRAVPDRDMVRALRHRLYATDHGWNAQDRE</sequence>
<dbReference type="RefSeq" id="WP_169099148.1">
    <property type="nucleotide sequence ID" value="NZ_JABBVZ010000027.1"/>
</dbReference>
<evidence type="ECO:0000313" key="1">
    <source>
        <dbReference type="EMBL" id="NMP22646.1"/>
    </source>
</evidence>
<dbReference type="Proteomes" id="UP000533476">
    <property type="component" value="Unassembled WGS sequence"/>
</dbReference>
<proteinExistence type="predicted"/>
<protein>
    <submittedName>
        <fullName evidence="1">Uncharacterized protein</fullName>
    </submittedName>
</protein>